<dbReference type="PRINTS" id="PR00313">
    <property type="entry name" value="CABNDNGRPT"/>
</dbReference>
<dbReference type="STRING" id="449447.MAE_58460"/>
<dbReference type="SUPFAM" id="SSF51120">
    <property type="entry name" value="beta-Roll"/>
    <property type="match status" value="2"/>
</dbReference>
<dbReference type="InterPro" id="IPR001343">
    <property type="entry name" value="Hemolysn_Ca-bd"/>
</dbReference>
<protein>
    <recommendedName>
        <fullName evidence="4">Calx-beta domain-containing protein</fullName>
    </recommendedName>
</protein>
<dbReference type="EnsemblBacteria" id="BAG05668">
    <property type="protein sequence ID" value="BAG05668"/>
    <property type="gene ID" value="MAE_58460"/>
</dbReference>
<dbReference type="BioCyc" id="MAER449447:MAE_RS27830-MONOMER"/>
<name>B0JIW0_MICAN</name>
<organism evidence="5 6">
    <name type="scientific">Microcystis aeruginosa (strain NIES-843 / IAM M-2473)</name>
    <dbReference type="NCBI Taxonomy" id="449447"/>
    <lineage>
        <taxon>Bacteria</taxon>
        <taxon>Bacillati</taxon>
        <taxon>Cyanobacteriota</taxon>
        <taxon>Cyanophyceae</taxon>
        <taxon>Oscillatoriophycideae</taxon>
        <taxon>Chroococcales</taxon>
        <taxon>Microcystaceae</taxon>
        <taxon>Microcystis</taxon>
    </lineage>
</organism>
<dbReference type="GO" id="GO:0016020">
    <property type="term" value="C:membrane"/>
    <property type="evidence" value="ECO:0007669"/>
    <property type="project" value="InterPro"/>
</dbReference>
<dbReference type="SMART" id="SM00237">
    <property type="entry name" value="Calx_beta"/>
    <property type="match status" value="2"/>
</dbReference>
<dbReference type="RefSeq" id="WP_012268045.1">
    <property type="nucleotide sequence ID" value="NC_010296.1"/>
</dbReference>
<dbReference type="GO" id="GO:0007154">
    <property type="term" value="P:cell communication"/>
    <property type="evidence" value="ECO:0007669"/>
    <property type="project" value="InterPro"/>
</dbReference>
<keyword evidence="1" id="KW-0732">Signal</keyword>
<evidence type="ECO:0000256" key="3">
    <source>
        <dbReference type="ARBA" id="ARBA00022837"/>
    </source>
</evidence>
<evidence type="ECO:0000259" key="4">
    <source>
        <dbReference type="SMART" id="SM00237"/>
    </source>
</evidence>
<dbReference type="eggNOG" id="COG2931">
    <property type="taxonomic scope" value="Bacteria"/>
</dbReference>
<keyword evidence="2" id="KW-0677">Repeat</keyword>
<accession>B0JIW0</accession>
<evidence type="ECO:0000256" key="2">
    <source>
        <dbReference type="ARBA" id="ARBA00022737"/>
    </source>
</evidence>
<proteinExistence type="predicted"/>
<sequence>MTSTLLPILPAVDDVLFNFAQSDGFWVNLETAFGTSYDVVKATQLRQQWQSRNFSQLPPIEVLSDEVLGTANGAYSSSKNKIYLSASFLNTASSATIINVILEEIGHYVDAQINQVDSAGDEGEYFAALVRGVDLTTQEVARITTENDFANITITGNDVPVEKSAPTILTVNTTADQNDGNADNGLSLRDAILIANANPNTEYEIHLTGGLTYTLTSNGVNENEGKKGDLDIKSRNNVLYIGAFNGQKATIDASGLLNSDRVFHVLSGGALSLQNVVVTGGIISSSGAGISVNATGVLDLYNTTVSGNKALGSSSNGGGIQNRGFVYLRQGSVVSNNIASGSSFQEGGGVDNSGGTLIAINSTINNNQGGVYGGGISSVAGSLTLINTTVSGNSAGNGGGITNNGTSMALINTTVSGNNASYAGGGIYSSGDTFNLINSTITNNTVVDTQFVGRRGGGGIYSLGTTFFLKNTIVAGNIDNTTNGFDLLSSGLSGAIFNGNNYNLIGDLTGAKGTIGTGTDIVNSNPGLAPLANYGGLTLTHALLAGSPAINAGNNSLILVDSEDIDGDGDTTEQIPFDQRGTGFNRIFGGTVDIGAFEEQGTIVVISLAVSPASVNEDGTTNLVYTFTRSGVTTNSLTVNYTLGGTATLNTDYTRTGTTNTVTFAANSSTATVTVDPTADTTVENNETVALTLASGTGYTVGTATAVTGTITNDDFSKLSINNITVVEGKDNNAILTVTVDNPNSQPITFNYTTAPINATANVDYTSKTGTITIAPNTSTATITIPILNDNLNEANETFAINLSNPINATLTNNKGIVTISDTLTANVTTTLPANVENLTLTGTTNINGTGNAANNIITGNSGNNILNGGTGIDTLIGGLGNDTYQVDTTTDTITENANQGTDTVQSSVTYTLGNNLENLTLTGTANINGTGNTLNNIITGNSGNNILNGATGIDTLIGGLGNDTYQVDTTTDTITENANQGTDTVQSSVTYTLGNNLENLTLTGTANINGTGNTLNNIITGNSGNNILNGATGIDTLIGGLGNDTYQVDTTTDTITENANQGTDTVQSSVTYTLGNNLENLTLTGTANINGTGNTLNNIITGNSGNNILNGATGIDTLIGGLGNDTYQVDTTTDTITENANQGTDTVQSSVTYTLGNNLENLTLTGTANINGTGNTLNNIITGNSGKNTLTGSAGNDTLIGGTGNDTITGGAGGDRFTFKNPNQGIDTITDFLSSQGDKITVSAAGFGGGLAAGVAITAAQFVLGTTALNASNRFIYNTITGGLFFDGDGTGTLAAIQIATLSSKPTLTASNILVLV</sequence>
<keyword evidence="3" id="KW-0106">Calcium</keyword>
<reference evidence="5 6" key="1">
    <citation type="journal article" date="2007" name="DNA Res.">
        <title>Complete genomic structure of the bloom-forming toxic cyanobacterium Microcystis aeruginosa NIES-843.</title>
        <authorList>
            <person name="Kaneko T."/>
            <person name="Nakajima N."/>
            <person name="Okamoto S."/>
            <person name="Suzuki I."/>
            <person name="Tanabe Y."/>
            <person name="Tamaoki M."/>
            <person name="Nakamura Y."/>
            <person name="Kasai F."/>
            <person name="Watanabe A."/>
            <person name="Kawashima K."/>
            <person name="Kishida Y."/>
            <person name="Ono A."/>
            <person name="Shimizu Y."/>
            <person name="Takahashi C."/>
            <person name="Minami C."/>
            <person name="Fujishiro T."/>
            <person name="Kohara M."/>
            <person name="Katoh M."/>
            <person name="Nakazaki N."/>
            <person name="Nakayama S."/>
            <person name="Yamada M."/>
            <person name="Tabata S."/>
            <person name="Watanabe M.M."/>
        </authorList>
    </citation>
    <scope>NUCLEOTIDE SEQUENCE [LARGE SCALE GENOMIC DNA]</scope>
    <source>
        <strain evidence="6">NIES-843 / IAM M-247</strain>
    </source>
</reference>
<dbReference type="SUPFAM" id="SSF51126">
    <property type="entry name" value="Pectin lyase-like"/>
    <property type="match status" value="1"/>
</dbReference>
<dbReference type="Pfam" id="PF03160">
    <property type="entry name" value="Calx-beta"/>
    <property type="match status" value="2"/>
</dbReference>
<dbReference type="SUPFAM" id="SSF141072">
    <property type="entry name" value="CalX-like"/>
    <property type="match status" value="2"/>
</dbReference>
<dbReference type="PaxDb" id="449447-MAE_58460"/>
<dbReference type="NCBIfam" id="NF041518">
    <property type="entry name" value="choice_anch_Q"/>
    <property type="match status" value="1"/>
</dbReference>
<dbReference type="InterPro" id="IPR006626">
    <property type="entry name" value="PbH1"/>
</dbReference>
<gene>
    <name evidence="5" type="ordered locus">MAE_58460</name>
</gene>
<evidence type="ECO:0000313" key="5">
    <source>
        <dbReference type="EMBL" id="BAG05668.1"/>
    </source>
</evidence>
<evidence type="ECO:0000313" key="6">
    <source>
        <dbReference type="Proteomes" id="UP000001510"/>
    </source>
</evidence>
<dbReference type="PROSITE" id="PS00330">
    <property type="entry name" value="HEMOLYSIN_CALCIUM"/>
    <property type="match status" value="1"/>
</dbReference>
<dbReference type="InterPro" id="IPR038081">
    <property type="entry name" value="CalX-like_sf"/>
</dbReference>
<dbReference type="GO" id="GO:0005509">
    <property type="term" value="F:calcium ion binding"/>
    <property type="evidence" value="ECO:0007669"/>
    <property type="project" value="InterPro"/>
</dbReference>
<keyword evidence="6" id="KW-1185">Reference proteome</keyword>
<dbReference type="InterPro" id="IPR018511">
    <property type="entry name" value="Hemolysin-typ_Ca-bd_CS"/>
</dbReference>
<evidence type="ECO:0000256" key="1">
    <source>
        <dbReference type="ARBA" id="ARBA00022729"/>
    </source>
</evidence>
<dbReference type="Gene3D" id="2.60.40.2030">
    <property type="match status" value="2"/>
</dbReference>
<dbReference type="SMART" id="SM00710">
    <property type="entry name" value="PbH1"/>
    <property type="match status" value="7"/>
</dbReference>
<dbReference type="Pfam" id="PF00353">
    <property type="entry name" value="HemolysinCabind"/>
    <property type="match status" value="5"/>
</dbReference>
<dbReference type="KEGG" id="mar:MAE_58460"/>
<dbReference type="InterPro" id="IPR059226">
    <property type="entry name" value="Choice_anch_Q_dom"/>
</dbReference>
<dbReference type="InterPro" id="IPR011049">
    <property type="entry name" value="Serralysin-like_metalloprot_C"/>
</dbReference>
<dbReference type="EMBL" id="AP009552">
    <property type="protein sequence ID" value="BAG05668.1"/>
    <property type="molecule type" value="Genomic_DNA"/>
</dbReference>
<dbReference type="InterPro" id="IPR003644">
    <property type="entry name" value="Calx_beta"/>
</dbReference>
<dbReference type="Gene3D" id="2.150.10.10">
    <property type="entry name" value="Serralysin-like metalloprotease, C-terminal"/>
    <property type="match status" value="4"/>
</dbReference>
<dbReference type="Proteomes" id="UP000001510">
    <property type="component" value="Chromosome"/>
</dbReference>
<dbReference type="HOGENOM" id="CLU_260089_0_0_3"/>
<feature type="domain" description="Calx-beta" evidence="4">
    <location>
        <begin position="707"/>
        <end position="804"/>
    </location>
</feature>
<dbReference type="InterPro" id="IPR011050">
    <property type="entry name" value="Pectin_lyase_fold/virulence"/>
</dbReference>
<feature type="domain" description="Calx-beta" evidence="4">
    <location>
        <begin position="592"/>
        <end position="694"/>
    </location>
</feature>